<dbReference type="GO" id="GO:0006886">
    <property type="term" value="P:intracellular protein transport"/>
    <property type="evidence" value="ECO:0007669"/>
    <property type="project" value="UniProtKB-ARBA"/>
</dbReference>
<dbReference type="SUPFAM" id="SSF54495">
    <property type="entry name" value="UBC-like"/>
    <property type="match status" value="1"/>
</dbReference>
<dbReference type="Gene3D" id="3.10.110.10">
    <property type="entry name" value="Ubiquitin Conjugating Enzyme"/>
    <property type="match status" value="1"/>
</dbReference>
<feature type="compositionally biased region" description="Pro residues" evidence="8">
    <location>
        <begin position="302"/>
        <end position="313"/>
    </location>
</feature>
<protein>
    <recommendedName>
        <fullName evidence="13">Endosomal sorting complex protein</fullName>
    </recommendedName>
</protein>
<evidence type="ECO:0000256" key="3">
    <source>
        <dbReference type="ARBA" id="ARBA00022448"/>
    </source>
</evidence>
<feature type="region of interest" description="Disordered" evidence="8">
    <location>
        <begin position="144"/>
        <end position="315"/>
    </location>
</feature>
<reference evidence="11 12" key="1">
    <citation type="submission" date="2015-12" db="EMBL/GenBank/DDBJ databases">
        <title>Draft genome sequence of Moniliophthora roreri, the causal agent of frosty pod rot of cacao.</title>
        <authorList>
            <person name="Aime M.C."/>
            <person name="Diaz-Valderrama J.R."/>
            <person name="Kijpornyongpan T."/>
            <person name="Phillips-Mora W."/>
        </authorList>
    </citation>
    <scope>NUCLEOTIDE SEQUENCE [LARGE SCALE GENOMIC DNA]</scope>
    <source>
        <strain evidence="11 12">MCA 2952</strain>
    </source>
</reference>
<dbReference type="AlphaFoldDB" id="A0A0W0F9I7"/>
<comment type="caution">
    <text evidence="11">The sequence shown here is derived from an EMBL/GenBank/DDBJ whole genome shotgun (WGS) entry which is preliminary data.</text>
</comment>
<evidence type="ECO:0000259" key="10">
    <source>
        <dbReference type="PROSITE" id="PS51322"/>
    </source>
</evidence>
<dbReference type="eggNOG" id="KOG2391">
    <property type="taxonomic scope" value="Eukaryota"/>
</dbReference>
<feature type="compositionally biased region" description="Pro residues" evidence="8">
    <location>
        <begin position="195"/>
        <end position="234"/>
    </location>
</feature>
<evidence type="ECO:0000313" key="11">
    <source>
        <dbReference type="EMBL" id="KTB32818.1"/>
    </source>
</evidence>
<feature type="domain" description="SB" evidence="9">
    <location>
        <begin position="415"/>
        <end position="485"/>
    </location>
</feature>
<dbReference type="CDD" id="cd11685">
    <property type="entry name" value="UEV_TSG101-like"/>
    <property type="match status" value="1"/>
</dbReference>
<dbReference type="Pfam" id="PF09454">
    <property type="entry name" value="Vps23_core"/>
    <property type="match status" value="1"/>
</dbReference>
<dbReference type="SUPFAM" id="SSF140111">
    <property type="entry name" value="Endosomal sorting complex assembly domain"/>
    <property type="match status" value="1"/>
</dbReference>
<feature type="compositionally biased region" description="Low complexity" evidence="8">
    <location>
        <begin position="235"/>
        <end position="249"/>
    </location>
</feature>
<keyword evidence="4" id="KW-0967">Endosome</keyword>
<dbReference type="Proteomes" id="UP000054988">
    <property type="component" value="Unassembled WGS sequence"/>
</dbReference>
<dbReference type="InterPro" id="IPR052070">
    <property type="entry name" value="ESCRT-I_UEV_domain"/>
</dbReference>
<dbReference type="GO" id="GO:0043130">
    <property type="term" value="F:ubiquitin binding"/>
    <property type="evidence" value="ECO:0007669"/>
    <property type="project" value="TreeGrafter"/>
</dbReference>
<gene>
    <name evidence="11" type="ORF">WG66_14621</name>
</gene>
<evidence type="ECO:0000256" key="4">
    <source>
        <dbReference type="ARBA" id="ARBA00022753"/>
    </source>
</evidence>
<feature type="domain" description="UEV" evidence="10">
    <location>
        <begin position="3"/>
        <end position="151"/>
    </location>
</feature>
<dbReference type="InterPro" id="IPR016135">
    <property type="entry name" value="UBQ-conjugating_enzyme/RWD"/>
</dbReference>
<evidence type="ECO:0000256" key="5">
    <source>
        <dbReference type="ARBA" id="ARBA00022927"/>
    </source>
</evidence>
<dbReference type="InterPro" id="IPR008883">
    <property type="entry name" value="UEV_N"/>
</dbReference>
<evidence type="ECO:0000256" key="2">
    <source>
        <dbReference type="ARBA" id="ARBA00009594"/>
    </source>
</evidence>
<dbReference type="Gene3D" id="6.10.140.820">
    <property type="match status" value="1"/>
</dbReference>
<name>A0A0W0F9I7_MONRR</name>
<accession>A0A0W0F9I7</accession>
<evidence type="ECO:0000256" key="1">
    <source>
        <dbReference type="ARBA" id="ARBA00004177"/>
    </source>
</evidence>
<evidence type="ECO:0000256" key="7">
    <source>
        <dbReference type="PROSITE-ProRule" id="PRU00644"/>
    </source>
</evidence>
<evidence type="ECO:0000256" key="8">
    <source>
        <dbReference type="SAM" id="MobiDB-lite"/>
    </source>
</evidence>
<dbReference type="PANTHER" id="PTHR23306:SF3">
    <property type="entry name" value="TUMOR SUPPRESSOR PROTEIN 101"/>
    <property type="match status" value="1"/>
</dbReference>
<keyword evidence="5 7" id="KW-0653">Protein transport</keyword>
<dbReference type="PANTHER" id="PTHR23306">
    <property type="entry name" value="TUMOR SUSCEPTIBILITY GENE 101 PROTEIN-RELATED"/>
    <property type="match status" value="1"/>
</dbReference>
<keyword evidence="6" id="KW-0175">Coiled coil</keyword>
<sequence>MSLTSTWLKQNLFNYSPQSHSAIHDSIIDILSRHQNLRIKSDVYTYDDGRQHLLLCIHGLLPVIWSRDGKEYRIPINIWLPRDFPQERPLVYVVPTGDMLVRAGRELEVSGRWNGGSWSAQSGEKGDKRLQELINRMKEAFGREMPVYVKPKQRPATTSAFAPTPIPGPPPRPPPPPSTQQTSAPHPSIHGAMPTPTPPQQQHIPAPPRPPPPPQPYISPQSTGPPPPPLPPSSVSPQVTEPSPLAPHVYSPPPPPIQSVQPPPPPPPPTVQSPPPQVFHPPPPPMPVPNLLESDPDAPSTAPLPPSAPPRPVNPELLHLHAQVHQKLSSELHSLQTSFALDAERLRGHQNALLEGEKAIRDEMGRLEAVKGVCQNVAGRYRATIQECERNLGQVKDRWGPQGEVSVDEVVCATSIVDDQLITLVAEDNAIEDTIYHLSRALGAGTKGVDLERFLKATRVLAEEQFMKRALIDKILRGKSLGSYAI</sequence>
<dbReference type="InterPro" id="IPR037202">
    <property type="entry name" value="ESCRT_assembly_dom"/>
</dbReference>
<evidence type="ECO:0008006" key="13">
    <source>
        <dbReference type="Google" id="ProtNLM"/>
    </source>
</evidence>
<dbReference type="GO" id="GO:0000813">
    <property type="term" value="C:ESCRT I complex"/>
    <property type="evidence" value="ECO:0007669"/>
    <property type="project" value="TreeGrafter"/>
</dbReference>
<comment type="similarity">
    <text evidence="2">Belongs to the ubiquitin-conjugating enzyme family. UEV subfamily.</text>
</comment>
<evidence type="ECO:0000313" key="12">
    <source>
        <dbReference type="Proteomes" id="UP000054988"/>
    </source>
</evidence>
<dbReference type="PROSITE" id="PS51312">
    <property type="entry name" value="SB"/>
    <property type="match status" value="1"/>
</dbReference>
<organism evidence="11 12">
    <name type="scientific">Moniliophthora roreri</name>
    <name type="common">Frosty pod rot fungus</name>
    <name type="synonym">Monilia roreri</name>
    <dbReference type="NCBI Taxonomy" id="221103"/>
    <lineage>
        <taxon>Eukaryota</taxon>
        <taxon>Fungi</taxon>
        <taxon>Dikarya</taxon>
        <taxon>Basidiomycota</taxon>
        <taxon>Agaricomycotina</taxon>
        <taxon>Agaricomycetes</taxon>
        <taxon>Agaricomycetidae</taxon>
        <taxon>Agaricales</taxon>
        <taxon>Marasmiineae</taxon>
        <taxon>Marasmiaceae</taxon>
        <taxon>Moniliophthora</taxon>
    </lineage>
</organism>
<feature type="compositionally biased region" description="Pro residues" evidence="8">
    <location>
        <begin position="250"/>
        <end position="288"/>
    </location>
</feature>
<keyword evidence="3 7" id="KW-0813">Transport</keyword>
<proteinExistence type="inferred from homology"/>
<dbReference type="GO" id="GO:0072666">
    <property type="term" value="P:establishment of protein localization to vacuole"/>
    <property type="evidence" value="ECO:0007669"/>
    <property type="project" value="UniProtKB-ARBA"/>
</dbReference>
<comment type="subcellular location">
    <subcellularLocation>
        <location evidence="1">Endosome</location>
    </subcellularLocation>
</comment>
<feature type="compositionally biased region" description="Pro residues" evidence="8">
    <location>
        <begin position="164"/>
        <end position="178"/>
    </location>
</feature>
<feature type="compositionally biased region" description="Low complexity" evidence="8">
    <location>
        <begin position="179"/>
        <end position="188"/>
    </location>
</feature>
<dbReference type="PROSITE" id="PS51322">
    <property type="entry name" value="UEV"/>
    <property type="match status" value="1"/>
</dbReference>
<evidence type="ECO:0000259" key="9">
    <source>
        <dbReference type="PROSITE" id="PS51312"/>
    </source>
</evidence>
<dbReference type="EMBL" id="LATX01002203">
    <property type="protein sequence ID" value="KTB32818.1"/>
    <property type="molecule type" value="Genomic_DNA"/>
</dbReference>
<dbReference type="Pfam" id="PF05743">
    <property type="entry name" value="UEV"/>
    <property type="match status" value="1"/>
</dbReference>
<dbReference type="InterPro" id="IPR017916">
    <property type="entry name" value="SB_dom"/>
</dbReference>
<dbReference type="GO" id="GO:0043162">
    <property type="term" value="P:ubiquitin-dependent protein catabolic process via the multivesicular body sorting pathway"/>
    <property type="evidence" value="ECO:0007669"/>
    <property type="project" value="UniProtKB-ARBA"/>
</dbReference>
<evidence type="ECO:0000256" key="6">
    <source>
        <dbReference type="ARBA" id="ARBA00023054"/>
    </source>
</evidence>